<gene>
    <name evidence="7" type="ORF">EV194_11140</name>
</gene>
<protein>
    <submittedName>
        <fullName evidence="7">Oxaloacetate decarboxylase gamma subunit</fullName>
    </submittedName>
</protein>
<evidence type="ECO:0000256" key="6">
    <source>
        <dbReference type="SAM" id="Phobius"/>
    </source>
</evidence>
<sequence>MIFLIDIENWNWADIYVIAGVGYSVVFLVLVLLILVYKLIPKILNIRIKKRLKKEGKEIDSSSSEQYVAGEVNAAIATALMLYFNEQHDEESNIITIKRVARTYSPWSSKIYGVRNVLSR</sequence>
<dbReference type="InterPro" id="IPR005899">
    <property type="entry name" value="Na_pump_deCOase"/>
</dbReference>
<dbReference type="AlphaFoldDB" id="A0A4V2RW60"/>
<dbReference type="Proteomes" id="UP000295221">
    <property type="component" value="Unassembled WGS sequence"/>
</dbReference>
<dbReference type="GO" id="GO:0005886">
    <property type="term" value="C:plasma membrane"/>
    <property type="evidence" value="ECO:0007669"/>
    <property type="project" value="UniProtKB-SubCell"/>
</dbReference>
<dbReference type="GO" id="GO:0015081">
    <property type="term" value="F:sodium ion transmembrane transporter activity"/>
    <property type="evidence" value="ECO:0007669"/>
    <property type="project" value="InterPro"/>
</dbReference>
<name>A0A4V2RW60_9BACT</name>
<accession>A0A4V2RW60</accession>
<organism evidence="7 8">
    <name type="scientific">Natronoflexus pectinivorans</name>
    <dbReference type="NCBI Taxonomy" id="682526"/>
    <lineage>
        <taxon>Bacteria</taxon>
        <taxon>Pseudomonadati</taxon>
        <taxon>Bacteroidota</taxon>
        <taxon>Bacteroidia</taxon>
        <taxon>Marinilabiliales</taxon>
        <taxon>Marinilabiliaceae</taxon>
        <taxon>Natronoflexus</taxon>
    </lineage>
</organism>
<evidence type="ECO:0000256" key="3">
    <source>
        <dbReference type="ARBA" id="ARBA00022692"/>
    </source>
</evidence>
<comment type="subcellular location">
    <subcellularLocation>
        <location evidence="1">Cell membrane</location>
    </subcellularLocation>
</comment>
<dbReference type="RefSeq" id="WP_132434519.1">
    <property type="nucleotide sequence ID" value="NZ_SLWK01000011.1"/>
</dbReference>
<evidence type="ECO:0000256" key="2">
    <source>
        <dbReference type="ARBA" id="ARBA00022475"/>
    </source>
</evidence>
<keyword evidence="2" id="KW-1003">Cell membrane</keyword>
<evidence type="ECO:0000313" key="8">
    <source>
        <dbReference type="Proteomes" id="UP000295221"/>
    </source>
</evidence>
<proteinExistence type="predicted"/>
<evidence type="ECO:0000256" key="5">
    <source>
        <dbReference type="ARBA" id="ARBA00023136"/>
    </source>
</evidence>
<dbReference type="Pfam" id="PF04277">
    <property type="entry name" value="OAD_gamma"/>
    <property type="match status" value="1"/>
</dbReference>
<reference evidence="7 8" key="1">
    <citation type="submission" date="2019-03" db="EMBL/GenBank/DDBJ databases">
        <title>Genomic Encyclopedia of Type Strains, Phase IV (KMG-IV): sequencing the most valuable type-strain genomes for metagenomic binning, comparative biology and taxonomic classification.</title>
        <authorList>
            <person name="Goeker M."/>
        </authorList>
    </citation>
    <scope>NUCLEOTIDE SEQUENCE [LARGE SCALE GENOMIC DNA]</scope>
    <source>
        <strain evidence="7 8">DSM 24179</strain>
    </source>
</reference>
<evidence type="ECO:0000256" key="1">
    <source>
        <dbReference type="ARBA" id="ARBA00004236"/>
    </source>
</evidence>
<feature type="transmembrane region" description="Helical" evidence="6">
    <location>
        <begin position="15"/>
        <end position="40"/>
    </location>
</feature>
<evidence type="ECO:0000313" key="7">
    <source>
        <dbReference type="EMBL" id="TCO06924.1"/>
    </source>
</evidence>
<comment type="caution">
    <text evidence="7">The sequence shown here is derived from an EMBL/GenBank/DDBJ whole genome shotgun (WGS) entry which is preliminary data.</text>
</comment>
<keyword evidence="5 6" id="KW-0472">Membrane</keyword>
<keyword evidence="3 6" id="KW-0812">Transmembrane</keyword>
<dbReference type="GO" id="GO:0036376">
    <property type="term" value="P:sodium ion export across plasma membrane"/>
    <property type="evidence" value="ECO:0007669"/>
    <property type="project" value="InterPro"/>
</dbReference>
<evidence type="ECO:0000256" key="4">
    <source>
        <dbReference type="ARBA" id="ARBA00022989"/>
    </source>
</evidence>
<dbReference type="EMBL" id="SLWK01000011">
    <property type="protein sequence ID" value="TCO06924.1"/>
    <property type="molecule type" value="Genomic_DNA"/>
</dbReference>
<dbReference type="OrthoDB" id="1446022at2"/>
<keyword evidence="8" id="KW-1185">Reference proteome</keyword>
<keyword evidence="4 6" id="KW-1133">Transmembrane helix</keyword>